<dbReference type="Gene3D" id="3.20.110.10">
    <property type="entry name" value="Glycoside hydrolase 38, N terminal domain"/>
    <property type="match status" value="1"/>
</dbReference>
<dbReference type="InterPro" id="IPR011330">
    <property type="entry name" value="Glyco_hydro/deAcase_b/a-brl"/>
</dbReference>
<dbReference type="InterPro" id="IPR027291">
    <property type="entry name" value="Glyco_hydro_38_N_sf"/>
</dbReference>
<dbReference type="PANTHER" id="PTHR46017">
    <property type="entry name" value="ALPHA-MANNOSIDASE 2C1"/>
    <property type="match status" value="1"/>
</dbReference>
<proteinExistence type="predicted"/>
<dbReference type="PANTHER" id="PTHR46017:SF1">
    <property type="entry name" value="ALPHA-MANNOSIDASE 2C1"/>
    <property type="match status" value="1"/>
</dbReference>
<feature type="domain" description="Glycoside hydrolase family 38 N-terminal" evidence="1">
    <location>
        <begin position="6"/>
        <end position="272"/>
    </location>
</feature>
<gene>
    <name evidence="2" type="ORF">QO015_002472</name>
</gene>
<accession>A0ABU0M7B8</accession>
<evidence type="ECO:0000313" key="3">
    <source>
        <dbReference type="Proteomes" id="UP001223743"/>
    </source>
</evidence>
<name>A0ABU0M7B8_9HYPH</name>
<dbReference type="CDD" id="cd10791">
    <property type="entry name" value="GH38N_AMII_like_1"/>
    <property type="match status" value="1"/>
</dbReference>
<keyword evidence="3" id="KW-1185">Reference proteome</keyword>
<sequence length="877" mass="96558">MTAIRTIYLCNHSHTDIGFTDYQDVAFRQHADFIRGALDLIEATDAYPEGARYSWTCETTGPLLRYLRSASAEEIRRFQHWHRAGRIDVAAMNYNLTPLLNVEQMHRSLYPLRALRDEFGLTVESAMQDDVNGVSWLFADLLAELGVWFYTAAINPIRGARPKPFPGAFWWEGPSGGKVLAWNGYHYLFGRSQAGIGNFDLVDRLLPRWVHGLEADASYPYDFLYCEATHPVRVDNGPPDRRMADFVRRWNEEDRPWRMEFKTVTEFGRLLRDRHQGAIGTQRGDWTDHWTDGPGSSAYETGVNRQAHEVLGAAEALEAWLRATGRDRYDAARAAHDYEQAILYDEHTWGAYSSVEAPDSLFTRAQWNRKASYAYTAVMEGHDRLARAARDLARPLGTPGPEGIFNLGDLQPEEAFKPSGIADVLVINTLPWPRAVIVEEPEPRGGAAPDGMLDCFFNRGSGWGGARPIPPVNRVAGQVPAMGYAFLPLADAPGDADLKAGPHSIENAHYRIEIDPASGGIAILLDKDLGHDFAGRYEGWRPGDYIYETVDSPKGRDAIASFDFSNPDFFTGFRDTPWRRSGATSVEIGQATIANGRASITATIRAAGVAAARVTYALDTGTKAVHVDWLIDKLAHEAPEAVFVAFPFNLGAPRFMLDLNGIPAVPNDDQLDGAAKDWYPLQRWVDVSDGARGVTLVPLDAPLVHLGGITTGKWARTLEPEGPTIMSWALNNHWMVNFKASQDGRIPLRYRLTTHAGDVDPVAAARFAAEASMPPVVMRDIAPTGAREGSFFAVDPDAPVLVTAKPGEEAGFIALRVQNLKAGATRARLRFATPPKEARRADALEHPGEAIAVTGTEIAVDLAPLAVDTVLLRFGDA</sequence>
<dbReference type="InterPro" id="IPR000602">
    <property type="entry name" value="Glyco_hydro_38_N"/>
</dbReference>
<dbReference type="Gene3D" id="2.70.98.30">
    <property type="entry name" value="Golgi alpha-mannosidase II, domain 4"/>
    <property type="match status" value="1"/>
</dbReference>
<dbReference type="RefSeq" id="WP_266279073.1">
    <property type="nucleotide sequence ID" value="NZ_JAPKNF010000001.1"/>
</dbReference>
<dbReference type="Pfam" id="PF01074">
    <property type="entry name" value="Glyco_hydro_38N"/>
    <property type="match status" value="1"/>
</dbReference>
<reference evidence="2 3" key="1">
    <citation type="submission" date="2023-07" db="EMBL/GenBank/DDBJ databases">
        <title>Genomic Encyclopedia of Type Strains, Phase IV (KMG-IV): sequencing the most valuable type-strain genomes for metagenomic binning, comparative biology and taxonomic classification.</title>
        <authorList>
            <person name="Goeker M."/>
        </authorList>
    </citation>
    <scope>NUCLEOTIDE SEQUENCE [LARGE SCALE GENOMIC DNA]</scope>
    <source>
        <strain evidence="2 3">B1-1</strain>
    </source>
</reference>
<evidence type="ECO:0000259" key="1">
    <source>
        <dbReference type="Pfam" id="PF01074"/>
    </source>
</evidence>
<dbReference type="InterPro" id="IPR011013">
    <property type="entry name" value="Gal_mutarotase_sf_dom"/>
</dbReference>
<evidence type="ECO:0000313" key="2">
    <source>
        <dbReference type="EMBL" id="MDQ0516859.1"/>
    </source>
</evidence>
<dbReference type="EMBL" id="JAUSWJ010000001">
    <property type="protein sequence ID" value="MDQ0516859.1"/>
    <property type="molecule type" value="Genomic_DNA"/>
</dbReference>
<comment type="caution">
    <text evidence="2">The sequence shown here is derived from an EMBL/GenBank/DDBJ whole genome shotgun (WGS) entry which is preliminary data.</text>
</comment>
<dbReference type="SUPFAM" id="SSF88713">
    <property type="entry name" value="Glycoside hydrolase/deacetylase"/>
    <property type="match status" value="1"/>
</dbReference>
<dbReference type="SUPFAM" id="SSF74650">
    <property type="entry name" value="Galactose mutarotase-like"/>
    <property type="match status" value="1"/>
</dbReference>
<organism evidence="2 3">
    <name type="scientific">Kaistia geumhonensis</name>
    <dbReference type="NCBI Taxonomy" id="410839"/>
    <lineage>
        <taxon>Bacteria</taxon>
        <taxon>Pseudomonadati</taxon>
        <taxon>Pseudomonadota</taxon>
        <taxon>Alphaproteobacteria</taxon>
        <taxon>Hyphomicrobiales</taxon>
        <taxon>Kaistiaceae</taxon>
        <taxon>Kaistia</taxon>
    </lineage>
</organism>
<protein>
    <recommendedName>
        <fullName evidence="1">Glycoside hydrolase family 38 N-terminal domain-containing protein</fullName>
    </recommendedName>
</protein>
<dbReference type="Proteomes" id="UP001223743">
    <property type="component" value="Unassembled WGS sequence"/>
</dbReference>